<protein>
    <submittedName>
        <fullName evidence="1">RebB family R body protein</fullName>
    </submittedName>
</protein>
<organism evidence="1 2">
    <name type="scientific">Pyxidicoccus parkwayensis</name>
    <dbReference type="NCBI Taxonomy" id="2813578"/>
    <lineage>
        <taxon>Bacteria</taxon>
        <taxon>Pseudomonadati</taxon>
        <taxon>Myxococcota</taxon>
        <taxon>Myxococcia</taxon>
        <taxon>Myxococcales</taxon>
        <taxon>Cystobacterineae</taxon>
        <taxon>Myxococcaceae</taxon>
        <taxon>Pyxidicoccus</taxon>
    </lineage>
</organism>
<proteinExistence type="predicted"/>
<keyword evidence="2" id="KW-1185">Reference proteome</keyword>
<accession>A0ABX7NSU7</accession>
<name>A0ABX7NSU7_9BACT</name>
<dbReference type="InterPro" id="IPR021070">
    <property type="entry name" value="Killing_trait_RebB"/>
</dbReference>
<evidence type="ECO:0000313" key="2">
    <source>
        <dbReference type="Proteomes" id="UP000662747"/>
    </source>
</evidence>
<dbReference type="Proteomes" id="UP000662747">
    <property type="component" value="Chromosome"/>
</dbReference>
<reference evidence="1 2" key="1">
    <citation type="submission" date="2021-02" db="EMBL/GenBank/DDBJ databases">
        <title>De Novo genome assembly of isolated myxobacteria.</title>
        <authorList>
            <person name="Stevens D.C."/>
        </authorList>
    </citation>
    <scope>NUCLEOTIDE SEQUENCE [LARGE SCALE GENOMIC DNA]</scope>
    <source>
        <strain evidence="2">SCPEA02</strain>
    </source>
</reference>
<gene>
    <name evidence="1" type="ORF">JY651_43580</name>
</gene>
<dbReference type="Pfam" id="PF11747">
    <property type="entry name" value="RebB"/>
    <property type="match status" value="1"/>
</dbReference>
<dbReference type="RefSeq" id="WP_206723533.1">
    <property type="nucleotide sequence ID" value="NZ_CP071090.1"/>
</dbReference>
<dbReference type="EMBL" id="CP071090">
    <property type="protein sequence ID" value="QSQ21956.1"/>
    <property type="molecule type" value="Genomic_DNA"/>
</dbReference>
<evidence type="ECO:0000313" key="1">
    <source>
        <dbReference type="EMBL" id="QSQ21956.1"/>
    </source>
</evidence>
<sequence>MADPATIVNPSITDAVTQTNVKILGEAPGMAMGSLFQSVAQAMALAAHNATTAQQNANTILQATTTQGVALLYGVDTSSTAVGIVEILATQK</sequence>